<dbReference type="InterPro" id="IPR036249">
    <property type="entry name" value="Thioredoxin-like_sf"/>
</dbReference>
<evidence type="ECO:0000313" key="2">
    <source>
        <dbReference type="EMBL" id="CAH9110306.1"/>
    </source>
</evidence>
<accession>A0AAV0DY25</accession>
<dbReference type="Proteomes" id="UP001152523">
    <property type="component" value="Unassembled WGS sequence"/>
</dbReference>
<dbReference type="Pfam" id="PF00085">
    <property type="entry name" value="Thioredoxin"/>
    <property type="match status" value="1"/>
</dbReference>
<name>A0AAV0DY25_9ASTE</name>
<dbReference type="Gene3D" id="3.40.30.10">
    <property type="entry name" value="Glutaredoxin"/>
    <property type="match status" value="1"/>
</dbReference>
<feature type="domain" description="Thioredoxin" evidence="1">
    <location>
        <begin position="10"/>
        <end position="58"/>
    </location>
</feature>
<gene>
    <name evidence="2" type="ORF">CEPIT_LOCUS19092</name>
</gene>
<reference evidence="2" key="1">
    <citation type="submission" date="2022-07" db="EMBL/GenBank/DDBJ databases">
        <authorList>
            <person name="Macas J."/>
            <person name="Novak P."/>
            <person name="Neumann P."/>
        </authorList>
    </citation>
    <scope>NUCLEOTIDE SEQUENCE</scope>
</reference>
<dbReference type="SUPFAM" id="SSF52833">
    <property type="entry name" value="Thioredoxin-like"/>
    <property type="match status" value="1"/>
</dbReference>
<keyword evidence="3" id="KW-1185">Reference proteome</keyword>
<dbReference type="AlphaFoldDB" id="A0AAV0DY25"/>
<sequence>MGGVVKELKSKEELNKVIADGSPVVVHFWATWCEASKHMDQVFSHLSTDFPHTHFLRVSLYPMPKSYAFCVCLLWLCCHVNKST</sequence>
<dbReference type="InterPro" id="IPR013766">
    <property type="entry name" value="Thioredoxin_domain"/>
</dbReference>
<evidence type="ECO:0000259" key="1">
    <source>
        <dbReference type="Pfam" id="PF00085"/>
    </source>
</evidence>
<comment type="caution">
    <text evidence="2">The sequence shown here is derived from an EMBL/GenBank/DDBJ whole genome shotgun (WGS) entry which is preliminary data.</text>
</comment>
<protein>
    <recommendedName>
        <fullName evidence="1">Thioredoxin domain-containing protein</fullName>
    </recommendedName>
</protein>
<dbReference type="EMBL" id="CAMAPF010000168">
    <property type="protein sequence ID" value="CAH9110306.1"/>
    <property type="molecule type" value="Genomic_DNA"/>
</dbReference>
<organism evidence="2 3">
    <name type="scientific">Cuscuta epithymum</name>
    <dbReference type="NCBI Taxonomy" id="186058"/>
    <lineage>
        <taxon>Eukaryota</taxon>
        <taxon>Viridiplantae</taxon>
        <taxon>Streptophyta</taxon>
        <taxon>Embryophyta</taxon>
        <taxon>Tracheophyta</taxon>
        <taxon>Spermatophyta</taxon>
        <taxon>Magnoliopsida</taxon>
        <taxon>eudicotyledons</taxon>
        <taxon>Gunneridae</taxon>
        <taxon>Pentapetalae</taxon>
        <taxon>asterids</taxon>
        <taxon>lamiids</taxon>
        <taxon>Solanales</taxon>
        <taxon>Convolvulaceae</taxon>
        <taxon>Cuscuteae</taxon>
        <taxon>Cuscuta</taxon>
        <taxon>Cuscuta subgen. Cuscuta</taxon>
    </lineage>
</organism>
<proteinExistence type="predicted"/>
<evidence type="ECO:0000313" key="3">
    <source>
        <dbReference type="Proteomes" id="UP001152523"/>
    </source>
</evidence>